<gene>
    <name evidence="1" type="ORF">ACFPOC_15895</name>
</gene>
<sequence>MQAGPHMAREIAEAAPAFRAAALRPAPAVPPSWRAAYTVARGSSDAAALLLCLLYPVVHAAALALGHDPDAPETLSKVTRTR</sequence>
<proteinExistence type="predicted"/>
<evidence type="ECO:0000313" key="2">
    <source>
        <dbReference type="Proteomes" id="UP001596056"/>
    </source>
</evidence>
<reference evidence="2" key="1">
    <citation type="journal article" date="2019" name="Int. J. Syst. Evol. Microbiol.">
        <title>The Global Catalogue of Microorganisms (GCM) 10K type strain sequencing project: providing services to taxonomists for standard genome sequencing and annotation.</title>
        <authorList>
            <consortium name="The Broad Institute Genomics Platform"/>
            <consortium name="The Broad Institute Genome Sequencing Center for Infectious Disease"/>
            <person name="Wu L."/>
            <person name="Ma J."/>
        </authorList>
    </citation>
    <scope>NUCLEOTIDE SEQUENCE [LARGE SCALE GENOMIC DNA]</scope>
    <source>
        <strain evidence="2">KACC 11588</strain>
    </source>
</reference>
<dbReference type="RefSeq" id="WP_209839777.1">
    <property type="nucleotide sequence ID" value="NZ_JAGGJP010000005.1"/>
</dbReference>
<organism evidence="1 2">
    <name type="scientific">Rubellimicrobium aerolatum</name>
    <dbReference type="NCBI Taxonomy" id="490979"/>
    <lineage>
        <taxon>Bacteria</taxon>
        <taxon>Pseudomonadati</taxon>
        <taxon>Pseudomonadota</taxon>
        <taxon>Alphaproteobacteria</taxon>
        <taxon>Rhodobacterales</taxon>
        <taxon>Roseobacteraceae</taxon>
        <taxon>Rubellimicrobium</taxon>
    </lineage>
</organism>
<dbReference type="Proteomes" id="UP001596056">
    <property type="component" value="Unassembled WGS sequence"/>
</dbReference>
<evidence type="ECO:0000313" key="1">
    <source>
        <dbReference type="EMBL" id="MFC5567896.1"/>
    </source>
</evidence>
<name>A0ABW0SGT4_9RHOB</name>
<comment type="caution">
    <text evidence="1">The sequence shown here is derived from an EMBL/GenBank/DDBJ whole genome shotgun (WGS) entry which is preliminary data.</text>
</comment>
<keyword evidence="2" id="KW-1185">Reference proteome</keyword>
<accession>A0ABW0SGT4</accession>
<dbReference type="EMBL" id="JBHSNA010000021">
    <property type="protein sequence ID" value="MFC5567896.1"/>
    <property type="molecule type" value="Genomic_DNA"/>
</dbReference>
<protein>
    <submittedName>
        <fullName evidence="1">Uncharacterized protein</fullName>
    </submittedName>
</protein>